<dbReference type="RefSeq" id="WP_008617709.1">
    <property type="nucleotide sequence ID" value="NZ_AONQ01000028.1"/>
</dbReference>
<dbReference type="AlphaFoldDB" id="M2ZQY1"/>
<gene>
    <name evidence="1" type="ORF">H261_11854</name>
</gene>
<dbReference type="Pfam" id="PF08822">
    <property type="entry name" value="DUF1804"/>
    <property type="match status" value="1"/>
</dbReference>
<organism evidence="1 2">
    <name type="scientific">Paramagnetospirillum caucaseum</name>
    <dbReference type="NCBI Taxonomy" id="1244869"/>
    <lineage>
        <taxon>Bacteria</taxon>
        <taxon>Pseudomonadati</taxon>
        <taxon>Pseudomonadota</taxon>
        <taxon>Alphaproteobacteria</taxon>
        <taxon>Rhodospirillales</taxon>
        <taxon>Magnetospirillaceae</taxon>
        <taxon>Paramagnetospirillum</taxon>
    </lineage>
</organism>
<dbReference type="InterPro" id="IPR014926">
    <property type="entry name" value="Phage_D3112_Orf24"/>
</dbReference>
<dbReference type="OrthoDB" id="5676847at2"/>
<comment type="caution">
    <text evidence="1">The sequence shown here is derived from an EMBL/GenBank/DDBJ whole genome shotgun (WGS) entry which is preliminary data.</text>
</comment>
<dbReference type="Proteomes" id="UP000011744">
    <property type="component" value="Unassembled WGS sequence"/>
</dbReference>
<reference evidence="1 2" key="1">
    <citation type="journal article" date="2014" name="Genome Announc.">
        <title>Draft Genome Sequence of Magnetospirillum sp. Strain SO-1, a Freshwater Magnetotactic Bacterium Isolated from the Ol'khovka River, Russia.</title>
        <authorList>
            <person name="Grouzdev D.S."/>
            <person name="Dziuba M.V."/>
            <person name="Sukhacheva M.S."/>
            <person name="Mardanov A.V."/>
            <person name="Beletskiy A.V."/>
            <person name="Kuznetsov B.B."/>
            <person name="Skryabin K.G."/>
        </authorList>
    </citation>
    <scope>NUCLEOTIDE SEQUENCE [LARGE SCALE GENOMIC DNA]</scope>
    <source>
        <strain evidence="1 2">SO-1</strain>
    </source>
</reference>
<sequence length="166" mass="17798">MAHPPEAKAAIRHAYVVDKLDLEQAAARTGIPHATARKWKAAASAAADDWDKARAAHSLTSSGAGTIAQLVLHDFLAMYQSTVDAVRDDITLPAMQRAETLSRLADAFQKTMSAVAKAAPDLGRFAVATELLSDLAEFVAREFPDHRAGLLEILEPFGAFVAKKYG</sequence>
<dbReference type="PATRIC" id="fig|1244869.3.peg.2388"/>
<dbReference type="eggNOG" id="ENOG502ZTY5">
    <property type="taxonomic scope" value="Bacteria"/>
</dbReference>
<dbReference type="EMBL" id="AONQ01000028">
    <property type="protein sequence ID" value="EME69727.1"/>
    <property type="molecule type" value="Genomic_DNA"/>
</dbReference>
<evidence type="ECO:0000313" key="2">
    <source>
        <dbReference type="Proteomes" id="UP000011744"/>
    </source>
</evidence>
<evidence type="ECO:0000313" key="1">
    <source>
        <dbReference type="EMBL" id="EME69727.1"/>
    </source>
</evidence>
<name>M2ZQY1_9PROT</name>
<dbReference type="STRING" id="1244869.H261_11854"/>
<proteinExistence type="predicted"/>
<keyword evidence="2" id="KW-1185">Reference proteome</keyword>
<accession>M2ZQY1</accession>
<protein>
    <submittedName>
        <fullName evidence="1">Uncharacterized protein</fullName>
    </submittedName>
</protein>